<evidence type="ECO:0000313" key="1">
    <source>
        <dbReference type="EMBL" id="MCY1073671.1"/>
    </source>
</evidence>
<sequence length="550" mass="57030">MKKHWAVVLPLLVVGCTPPEDKDGDGIVDGVRDPDSVSVVVPANPKGTVSGQVLNTRMVPIQDAAVKLTIGSATAEKPFEAKTDASGNFLITSVPAGAEVLVTISKEGHATLRASALVPSHAGNIPINNGNANIGAIALAETQGSVSFTLLTPSGNPARGAKAYLEATPAGTIAYNGGTASAVSSVVVAADANNLGVVTFSNVPAPAELARIGGVGDAAGGYRLWVDPVDTNGDGIIDAAGYAKKIDASTLMVSGGSQLLRLPAPRNDAGDGSQVSGFQLIATNVPSLNYVKLADVDPAKAQMELQKKPMRNLIKPGEPIYLGFSQPVARESLLAIVTDEHGRDKYDVGVTSSAAGDVYSLQPPFSIREGQEYNIILRATSAYDGTVHTWKGFFISGDPNTPRPLGIASAVFKDGVTGTVGTLDPGECIIFSFTQNVTSMPAAQLDVLVSTGEASPPSFKAIAAAPPNSNACFGETSTRFPIDTVNFNDATTRFYFSYSGPAINLAATPVKVKADFTKFQSTDLSQYFETAWGGPVSSTTIIESTLTKQP</sequence>
<protein>
    <submittedName>
        <fullName evidence="1">Carboxypeptidase-like regulatory domain-containing protein</fullName>
    </submittedName>
</protein>
<dbReference type="EMBL" id="JAPNKA010000001">
    <property type="protein sequence ID" value="MCY1073671.1"/>
    <property type="molecule type" value="Genomic_DNA"/>
</dbReference>
<gene>
    <name evidence="1" type="ORF">OV287_04165</name>
</gene>
<dbReference type="InterPro" id="IPR008969">
    <property type="entry name" value="CarboxyPept-like_regulatory"/>
</dbReference>
<dbReference type="Proteomes" id="UP001207654">
    <property type="component" value="Unassembled WGS sequence"/>
</dbReference>
<dbReference type="Gene3D" id="2.60.40.1120">
    <property type="entry name" value="Carboxypeptidase-like, regulatory domain"/>
    <property type="match status" value="1"/>
</dbReference>
<keyword evidence="2" id="KW-1185">Reference proteome</keyword>
<organism evidence="1 2">
    <name type="scientific">Archangium lansingense</name>
    <dbReference type="NCBI Taxonomy" id="2995310"/>
    <lineage>
        <taxon>Bacteria</taxon>
        <taxon>Pseudomonadati</taxon>
        <taxon>Myxococcota</taxon>
        <taxon>Myxococcia</taxon>
        <taxon>Myxococcales</taxon>
        <taxon>Cystobacterineae</taxon>
        <taxon>Archangiaceae</taxon>
        <taxon>Archangium</taxon>
    </lineage>
</organism>
<reference evidence="1 2" key="1">
    <citation type="submission" date="2022-11" db="EMBL/GenBank/DDBJ databases">
        <title>Minimal conservation of predation-associated metabolite biosynthetic gene clusters underscores biosynthetic potential of Myxococcota including descriptions for ten novel species: Archangium lansinium sp. nov., Myxococcus landrumus sp. nov., Nannocystis bai.</title>
        <authorList>
            <person name="Ahearne A."/>
            <person name="Stevens C."/>
            <person name="Phillips K."/>
        </authorList>
    </citation>
    <scope>NUCLEOTIDE SEQUENCE [LARGE SCALE GENOMIC DNA]</scope>
    <source>
        <strain evidence="1 2">MIWBW</strain>
    </source>
</reference>
<dbReference type="SUPFAM" id="SSF49464">
    <property type="entry name" value="Carboxypeptidase regulatory domain-like"/>
    <property type="match status" value="1"/>
</dbReference>
<comment type="caution">
    <text evidence="1">The sequence shown here is derived from an EMBL/GenBank/DDBJ whole genome shotgun (WGS) entry which is preliminary data.</text>
</comment>
<dbReference type="RefSeq" id="WP_267532669.1">
    <property type="nucleotide sequence ID" value="NZ_JAPNKA010000001.1"/>
</dbReference>
<dbReference type="PROSITE" id="PS51257">
    <property type="entry name" value="PROKAR_LIPOPROTEIN"/>
    <property type="match status" value="1"/>
</dbReference>
<evidence type="ECO:0000313" key="2">
    <source>
        <dbReference type="Proteomes" id="UP001207654"/>
    </source>
</evidence>
<name>A0ABT3ZX31_9BACT</name>
<proteinExistence type="predicted"/>
<accession>A0ABT3ZX31</accession>